<dbReference type="AlphaFoldDB" id="A0A8J2KGW2"/>
<evidence type="ECO:0000256" key="1">
    <source>
        <dbReference type="SAM" id="MobiDB-lite"/>
    </source>
</evidence>
<feature type="compositionally biased region" description="Basic and acidic residues" evidence="1">
    <location>
        <begin position="38"/>
        <end position="47"/>
    </location>
</feature>
<evidence type="ECO:0000313" key="3">
    <source>
        <dbReference type="Proteomes" id="UP000708208"/>
    </source>
</evidence>
<proteinExistence type="predicted"/>
<feature type="region of interest" description="Disordered" evidence="1">
    <location>
        <begin position="38"/>
        <end position="58"/>
    </location>
</feature>
<reference evidence="2" key="1">
    <citation type="submission" date="2021-06" db="EMBL/GenBank/DDBJ databases">
        <authorList>
            <person name="Hodson N. C."/>
            <person name="Mongue J. A."/>
            <person name="Jaron S. K."/>
        </authorList>
    </citation>
    <scope>NUCLEOTIDE SEQUENCE</scope>
</reference>
<accession>A0A8J2KGW2</accession>
<gene>
    <name evidence="2" type="ORF">AFUS01_LOCUS23214</name>
</gene>
<name>A0A8J2KGW2_9HEXA</name>
<feature type="non-terminal residue" evidence="2">
    <location>
        <position position="1"/>
    </location>
</feature>
<evidence type="ECO:0000313" key="2">
    <source>
        <dbReference type="EMBL" id="CAG7734851.1"/>
    </source>
</evidence>
<organism evidence="2 3">
    <name type="scientific">Allacma fusca</name>
    <dbReference type="NCBI Taxonomy" id="39272"/>
    <lineage>
        <taxon>Eukaryota</taxon>
        <taxon>Metazoa</taxon>
        <taxon>Ecdysozoa</taxon>
        <taxon>Arthropoda</taxon>
        <taxon>Hexapoda</taxon>
        <taxon>Collembola</taxon>
        <taxon>Symphypleona</taxon>
        <taxon>Sminthuridae</taxon>
        <taxon>Allacma</taxon>
    </lineage>
</organism>
<sequence>MYTSREKCNYYRSLIHKRFTPSVKLSLDLLREAAPDCRRKTPCKGDSDNYSTPSKEDLQQPPCIERLFPDGVTTRTIKKEHEKVMLNNYLGLYRETSFTKSNEKSPGVLEYLVMDKLPSRSDNNLWICNICTFPFSKKSDFVHHMKICPGTKSSQLIPPGDIKGPLVAKVPIQPIRKDVKLKDPDFASMSSENRETLMNYLRVYQNQIFNNATSQEANNFTVMYDGKYHFGRLSDNSRWCCIFCDEKFANMSCLTIHLKTCPGCPPP</sequence>
<dbReference type="EMBL" id="CAJVCH010277479">
    <property type="protein sequence ID" value="CAG7734851.1"/>
    <property type="molecule type" value="Genomic_DNA"/>
</dbReference>
<protein>
    <submittedName>
        <fullName evidence="2">Uncharacterized protein</fullName>
    </submittedName>
</protein>
<dbReference type="Proteomes" id="UP000708208">
    <property type="component" value="Unassembled WGS sequence"/>
</dbReference>
<keyword evidence="3" id="KW-1185">Reference proteome</keyword>
<comment type="caution">
    <text evidence="2">The sequence shown here is derived from an EMBL/GenBank/DDBJ whole genome shotgun (WGS) entry which is preliminary data.</text>
</comment>